<evidence type="ECO:0000256" key="5">
    <source>
        <dbReference type="ARBA" id="ARBA00023121"/>
    </source>
</evidence>
<dbReference type="InterPro" id="IPR020613">
    <property type="entry name" value="Thiolase_CS"/>
</dbReference>
<dbReference type="InterPro" id="IPR055140">
    <property type="entry name" value="Thiolase_C_2"/>
</dbReference>
<gene>
    <name evidence="9" type="ORF">METZ01_LOCUS155090</name>
</gene>
<dbReference type="EMBL" id="UINC01025858">
    <property type="protein sequence ID" value="SVB02236.1"/>
    <property type="molecule type" value="Genomic_DNA"/>
</dbReference>
<dbReference type="GO" id="GO:0006869">
    <property type="term" value="P:lipid transport"/>
    <property type="evidence" value="ECO:0007669"/>
    <property type="project" value="UniProtKB-KW"/>
</dbReference>
<name>A0A382AL52_9ZZZZ</name>
<dbReference type="PANTHER" id="PTHR42870:SF1">
    <property type="entry name" value="NON-SPECIFIC LIPID-TRANSFER PROTEIN-LIKE 2"/>
    <property type="match status" value="1"/>
</dbReference>
<dbReference type="PANTHER" id="PTHR42870">
    <property type="entry name" value="ACETYL-COA C-ACETYLTRANSFERASE"/>
    <property type="match status" value="1"/>
</dbReference>
<dbReference type="SUPFAM" id="SSF53901">
    <property type="entry name" value="Thiolase-like"/>
    <property type="match status" value="1"/>
</dbReference>
<evidence type="ECO:0000259" key="8">
    <source>
        <dbReference type="Pfam" id="PF22691"/>
    </source>
</evidence>
<evidence type="ECO:0000256" key="2">
    <source>
        <dbReference type="ARBA" id="ARBA00022448"/>
    </source>
</evidence>
<feature type="domain" description="Thiolase C-terminal" evidence="8">
    <location>
        <begin position="270"/>
        <end position="394"/>
    </location>
</feature>
<evidence type="ECO:0000259" key="7">
    <source>
        <dbReference type="Pfam" id="PF00108"/>
    </source>
</evidence>
<dbReference type="Pfam" id="PF22691">
    <property type="entry name" value="Thiolase_C_1"/>
    <property type="match status" value="1"/>
</dbReference>
<protein>
    <recommendedName>
        <fullName evidence="1">propanoyl-CoA C-acyltransferase</fullName>
        <ecNumber evidence="1">2.3.1.176</ecNumber>
    </recommendedName>
    <alternativeName>
        <fullName evidence="6">Propanoyl-CoA C-acyltransferase</fullName>
    </alternativeName>
</protein>
<evidence type="ECO:0000313" key="9">
    <source>
        <dbReference type="EMBL" id="SVB02236.1"/>
    </source>
</evidence>
<dbReference type="GO" id="GO:0016747">
    <property type="term" value="F:acyltransferase activity, transferring groups other than amino-acyl groups"/>
    <property type="evidence" value="ECO:0007669"/>
    <property type="project" value="InterPro"/>
</dbReference>
<proteinExistence type="predicted"/>
<keyword evidence="2" id="KW-0813">Transport</keyword>
<keyword evidence="5" id="KW-0446">Lipid-binding</keyword>
<accession>A0A382AL52</accession>
<evidence type="ECO:0000256" key="3">
    <source>
        <dbReference type="ARBA" id="ARBA00022679"/>
    </source>
</evidence>
<organism evidence="9">
    <name type="scientific">marine metagenome</name>
    <dbReference type="NCBI Taxonomy" id="408172"/>
    <lineage>
        <taxon>unclassified sequences</taxon>
        <taxon>metagenomes</taxon>
        <taxon>ecological metagenomes</taxon>
    </lineage>
</organism>
<dbReference type="CDD" id="cd00829">
    <property type="entry name" value="SCP-x_thiolase"/>
    <property type="match status" value="1"/>
</dbReference>
<dbReference type="EC" id="2.3.1.176" evidence="1"/>
<dbReference type="InterPro" id="IPR016039">
    <property type="entry name" value="Thiolase-like"/>
</dbReference>
<dbReference type="Gene3D" id="3.40.47.10">
    <property type="match status" value="1"/>
</dbReference>
<evidence type="ECO:0000256" key="1">
    <source>
        <dbReference type="ARBA" id="ARBA00012352"/>
    </source>
</evidence>
<dbReference type="Pfam" id="PF00108">
    <property type="entry name" value="Thiolase_N"/>
    <property type="match status" value="1"/>
</dbReference>
<feature type="domain" description="Thiolase N-terminal" evidence="7">
    <location>
        <begin position="5"/>
        <end position="195"/>
    </location>
</feature>
<keyword evidence="4" id="KW-0445">Lipid transport</keyword>
<dbReference type="GO" id="GO:0008289">
    <property type="term" value="F:lipid binding"/>
    <property type="evidence" value="ECO:0007669"/>
    <property type="project" value="UniProtKB-KW"/>
</dbReference>
<dbReference type="AlphaFoldDB" id="A0A382AL52"/>
<dbReference type="InterPro" id="IPR002155">
    <property type="entry name" value="Thiolase"/>
</dbReference>
<keyword evidence="3" id="KW-0808">Transferase</keyword>
<dbReference type="PROSITE" id="PS00737">
    <property type="entry name" value="THIOLASE_2"/>
    <property type="match status" value="1"/>
</dbReference>
<evidence type="ECO:0000256" key="6">
    <source>
        <dbReference type="ARBA" id="ARBA00032316"/>
    </source>
</evidence>
<dbReference type="PIRSF" id="PIRSF000429">
    <property type="entry name" value="Ac-CoA_Ac_transf"/>
    <property type="match status" value="1"/>
</dbReference>
<dbReference type="InterPro" id="IPR020616">
    <property type="entry name" value="Thiolase_N"/>
</dbReference>
<evidence type="ECO:0000256" key="4">
    <source>
        <dbReference type="ARBA" id="ARBA00023055"/>
    </source>
</evidence>
<sequence>MSDAVWILGTSMTRFGRYPELDAVDLASRACMDALADGGVTIHDMDVMGAGTLFQAQSGMGQRVQKQIGQTGIPVFNVTNACATGATALRTVYLSIKAGEAQMGLAFGVEQMGKMGLLRGGSKAEEKVFEPTGRYGAVTGVDGILGTETMPGVFAQAGMEYACDYDGVGFEQFARVAYKNHQHSTLNPLAQYRKEFSMEEIMGSPVQSYPNTLLMCCPTGDGAAAAVLVSEERLRSMPDDVQKRAVKISASVLTSDPWVESGQVQPDVNTLTRNAAAQAYEAAGVGPDDLDLVELHDCFATAELIHYDNLGLCERGGAGEFIDSGGPFRDGRTPVNVSGGLISKGHPIGATGVANVYEVTTHLRGEAGDRQIEGAKVGLTHVIGLGSACGIHILEKAAA</sequence>
<reference evidence="9" key="1">
    <citation type="submission" date="2018-05" db="EMBL/GenBank/DDBJ databases">
        <authorList>
            <person name="Lanie J.A."/>
            <person name="Ng W.-L."/>
            <person name="Kazmierczak K.M."/>
            <person name="Andrzejewski T.M."/>
            <person name="Davidsen T.M."/>
            <person name="Wayne K.J."/>
            <person name="Tettelin H."/>
            <person name="Glass J.I."/>
            <person name="Rusch D."/>
            <person name="Podicherti R."/>
            <person name="Tsui H.-C.T."/>
            <person name="Winkler M.E."/>
        </authorList>
    </citation>
    <scope>NUCLEOTIDE SEQUENCE</scope>
</reference>